<sequence>MICIYFEIPYERQLLRIAPFEIQKLLNTIAESAEANGASSFKISCASIYCFSSDEVAPMFSANLFLQNLADLLRVYKRRVVDYRVIIDCCGETDSEDVIADYFAAYRSTLVPSRSFFASAQAEQLLKAYIRFEYVPKVKLYYSADFIVPKTAHTETAKTPCCLYVSSTGTWIHALYHFMLVHPLTEYAVTAALSKDEQVQYEKVQHVQYYFRRNRFCADYPDYFIDAFLLYTRLYFQAFVKSYHTTELTVIYTEKNAEAANHLISVLPITAHTELMSEKSMMFDGLSTDFLQLAYLTIYAPLFIFDDEMSEFFLSLHKSAPFITSLYEWMYAVGITEVKNDLYSVSPLTTDRLEQRLGIEKNKAKRYIANFLWGKYKRGRLCPDENLKAIFGMLQFVPEDQFMLHHFFHKYSDKEIPQIDISPFKSAVFFPALESYQKALKIREQKNINEAVYAVKKAVSSAQAHTFPAGEYRALSCVAFLHLSQNKIEDAVTYFQYALDIAEALNDSNFICEALFNLGISCFLQNSLHTAENFFDRLLQDAENYFEQPKKIPCLFMQGRVALQLGDYGKAELLFQEAEKAASKHFQEWVPLCRIWYARALSQKGQTSKAQPILITNLDKSPDARLFLIESFLFAPILRDERAEIQVIPDAFAVPFEPYQSGFVLAEELVWGQLYGKPAMQICYTAFDSYYRFRLTADLLEDSAPTYLQQLEDTARDALKNHDMYASIYSYLCYDAIRRREGNTSDTANGYLSRSFKALQNCMDTMTENTVRDKFIFRNVWNAKLYAAAQKNKLI</sequence>
<evidence type="ECO:0000256" key="2">
    <source>
        <dbReference type="ARBA" id="ARBA00022490"/>
    </source>
</evidence>
<comment type="subcellular location">
    <subcellularLocation>
        <location evidence="1">Cytoplasm</location>
    </subcellularLocation>
</comment>
<dbReference type="EMBL" id="CP048020">
    <property type="protein sequence ID" value="QHX44048.1"/>
    <property type="molecule type" value="Genomic_DNA"/>
</dbReference>
<dbReference type="SUPFAM" id="SSF48452">
    <property type="entry name" value="TPR-like"/>
    <property type="match status" value="1"/>
</dbReference>
<keyword evidence="3" id="KW-0677">Repeat</keyword>
<reference evidence="6 7" key="1">
    <citation type="submission" date="2020-01" db="EMBL/GenBank/DDBJ databases">
        <title>Complete genome sequence of a human oral phylogroup 1 Treponema sp. strain ATCC 700766, originally isolated from periodontitis dental plaque.</title>
        <authorList>
            <person name="Chan Y."/>
            <person name="Huo Y.-B."/>
            <person name="Yu X.-L."/>
            <person name="Zeng H."/>
            <person name="Leung W.-K."/>
            <person name="Watt R.M."/>
        </authorList>
    </citation>
    <scope>NUCLEOTIDE SEQUENCE [LARGE SCALE GENOMIC DNA]</scope>
    <source>
        <strain evidence="6 7">OMZ 804</strain>
    </source>
</reference>
<dbReference type="Gene3D" id="1.25.40.10">
    <property type="entry name" value="Tetratricopeptide repeat domain"/>
    <property type="match status" value="1"/>
</dbReference>
<dbReference type="GO" id="GO:0005737">
    <property type="term" value="C:cytoplasm"/>
    <property type="evidence" value="ECO:0007669"/>
    <property type="project" value="UniProtKB-SubCell"/>
</dbReference>
<protein>
    <submittedName>
        <fullName evidence="6">Tetratricopeptide repeat protein</fullName>
    </submittedName>
</protein>
<dbReference type="PANTHER" id="PTHR46630:SF1">
    <property type="entry name" value="TETRATRICOPEPTIDE REPEAT PROTEIN 29"/>
    <property type="match status" value="1"/>
</dbReference>
<dbReference type="RefSeq" id="WP_162664346.1">
    <property type="nucleotide sequence ID" value="NZ_CP048020.1"/>
</dbReference>
<accession>A0A6P1Y2J5</accession>
<comment type="similarity">
    <text evidence="5">Belongs to the Rap family.</text>
</comment>
<organism evidence="6 7">
    <name type="scientific">Treponema vincentii</name>
    <dbReference type="NCBI Taxonomy" id="69710"/>
    <lineage>
        <taxon>Bacteria</taxon>
        <taxon>Pseudomonadati</taxon>
        <taxon>Spirochaetota</taxon>
        <taxon>Spirochaetia</taxon>
        <taxon>Spirochaetales</taxon>
        <taxon>Treponemataceae</taxon>
        <taxon>Treponema</taxon>
    </lineage>
</organism>
<evidence type="ECO:0000256" key="5">
    <source>
        <dbReference type="ARBA" id="ARBA00038253"/>
    </source>
</evidence>
<evidence type="ECO:0000256" key="4">
    <source>
        <dbReference type="ARBA" id="ARBA00022803"/>
    </source>
</evidence>
<dbReference type="PANTHER" id="PTHR46630">
    <property type="entry name" value="TETRATRICOPEPTIDE REPEAT PROTEIN 29"/>
    <property type="match status" value="1"/>
</dbReference>
<evidence type="ECO:0000256" key="1">
    <source>
        <dbReference type="ARBA" id="ARBA00004496"/>
    </source>
</evidence>
<evidence type="ECO:0000313" key="7">
    <source>
        <dbReference type="Proteomes" id="UP000464374"/>
    </source>
</evidence>
<keyword evidence="4" id="KW-0802">TPR repeat</keyword>
<dbReference type="InterPro" id="IPR051476">
    <property type="entry name" value="Bac_ResReg_Asp_Phosphatase"/>
</dbReference>
<evidence type="ECO:0000256" key="3">
    <source>
        <dbReference type="ARBA" id="ARBA00022737"/>
    </source>
</evidence>
<gene>
    <name evidence="6" type="ORF">GWP43_12020</name>
</gene>
<dbReference type="Proteomes" id="UP000464374">
    <property type="component" value="Chromosome"/>
</dbReference>
<dbReference type="AlphaFoldDB" id="A0A6P1Y2J5"/>
<proteinExistence type="inferred from homology"/>
<keyword evidence="2" id="KW-0963">Cytoplasm</keyword>
<dbReference type="InterPro" id="IPR011990">
    <property type="entry name" value="TPR-like_helical_dom_sf"/>
</dbReference>
<dbReference type="InterPro" id="IPR019734">
    <property type="entry name" value="TPR_rpt"/>
</dbReference>
<name>A0A6P1Y2J5_9SPIR</name>
<dbReference type="Pfam" id="PF13424">
    <property type="entry name" value="TPR_12"/>
    <property type="match status" value="1"/>
</dbReference>
<dbReference type="KEGG" id="trz:GWP43_12020"/>
<dbReference type="SMART" id="SM00028">
    <property type="entry name" value="TPR"/>
    <property type="match status" value="3"/>
</dbReference>
<evidence type="ECO:0000313" key="6">
    <source>
        <dbReference type="EMBL" id="QHX44048.1"/>
    </source>
</evidence>